<dbReference type="Proteomes" id="UP000318815">
    <property type="component" value="Unassembled WGS sequence"/>
</dbReference>
<sequence>MKKVALSIILLLISARISIAVPINLLWDKAEQAFFNYDLSGSAAAIREIIHSPQTTQEDRAKAFRTLAKRDWQFFNDYTLAKKHMDSALSATATPENYILLSDIEAGATHYSASLIAAEKALSSARSSAEWQSAALCYAHTAFLQNSTAPKPHTATVDKAARLLQSVLEQMPGHPEAARQLIGIGILKKDGALILSGWNAYFHFSGPQTVWTYQQANADTLSSILPQWTGRNSSQNVQVARALAGSRFYEYAAMVATPAQQDILHYAAFLRQTGKQITHYYQQLARKQANDSLFEKQLLQSCTKLLQQLHLSAGTQAFTYDAFLEIMAPRFGTSGFLGVSSGFSSKEICLGHIVNITHKEVLQYGYKGALTFIEVDLMTSNGFTGWFTDGKSRNGGWSVNDTIYQVEKLI</sequence>
<accession>A0A5C6LPS0</accession>
<protein>
    <recommendedName>
        <fullName evidence="3">Tetratricopeptide repeat protein</fullName>
    </recommendedName>
</protein>
<evidence type="ECO:0000313" key="2">
    <source>
        <dbReference type="Proteomes" id="UP000318815"/>
    </source>
</evidence>
<dbReference type="OrthoDB" id="1466170at2"/>
<organism evidence="1 2">
    <name type="scientific">Chitinophaga pinensis</name>
    <dbReference type="NCBI Taxonomy" id="79329"/>
    <lineage>
        <taxon>Bacteria</taxon>
        <taxon>Pseudomonadati</taxon>
        <taxon>Bacteroidota</taxon>
        <taxon>Chitinophagia</taxon>
        <taxon>Chitinophagales</taxon>
        <taxon>Chitinophagaceae</taxon>
        <taxon>Chitinophaga</taxon>
    </lineage>
</organism>
<evidence type="ECO:0008006" key="3">
    <source>
        <dbReference type="Google" id="ProtNLM"/>
    </source>
</evidence>
<proteinExistence type="predicted"/>
<gene>
    <name evidence="1" type="ORF">FEF09_26520</name>
</gene>
<keyword evidence="2" id="KW-1185">Reference proteome</keyword>
<reference evidence="1 2" key="1">
    <citation type="submission" date="2019-08" db="EMBL/GenBank/DDBJ databases">
        <title>Whole genome sequencing of chitin degrading bacteria Chitinophaga pinensis YS16.</title>
        <authorList>
            <person name="Singh R.P."/>
            <person name="Manchanda G."/>
            <person name="Maurya I.K."/>
            <person name="Joshi N.K."/>
            <person name="Srivastava A.K."/>
        </authorList>
    </citation>
    <scope>NUCLEOTIDE SEQUENCE [LARGE SCALE GENOMIC DNA]</scope>
    <source>
        <strain evidence="1 2">YS-16</strain>
    </source>
</reference>
<dbReference type="RefSeq" id="WP_146307899.1">
    <property type="nucleotide sequence ID" value="NZ_VOHS01000052.1"/>
</dbReference>
<dbReference type="AlphaFoldDB" id="A0A5C6LPS0"/>
<dbReference type="EMBL" id="VOHS01000052">
    <property type="protein sequence ID" value="TWV93659.1"/>
    <property type="molecule type" value="Genomic_DNA"/>
</dbReference>
<name>A0A5C6LPS0_9BACT</name>
<comment type="caution">
    <text evidence="1">The sequence shown here is derived from an EMBL/GenBank/DDBJ whole genome shotgun (WGS) entry which is preliminary data.</text>
</comment>
<evidence type="ECO:0000313" key="1">
    <source>
        <dbReference type="EMBL" id="TWV93659.1"/>
    </source>
</evidence>